<dbReference type="EMBL" id="SLUN01000013">
    <property type="protein sequence ID" value="TCL68577.1"/>
    <property type="molecule type" value="Genomic_DNA"/>
</dbReference>
<dbReference type="InterPro" id="IPR005467">
    <property type="entry name" value="His_kinase_dom"/>
</dbReference>
<evidence type="ECO:0000256" key="3">
    <source>
        <dbReference type="ARBA" id="ARBA00012438"/>
    </source>
</evidence>
<evidence type="ECO:0000256" key="5">
    <source>
        <dbReference type="ARBA" id="ARBA00022679"/>
    </source>
</evidence>
<dbReference type="Gene3D" id="6.10.340.10">
    <property type="match status" value="1"/>
</dbReference>
<dbReference type="PROSITE" id="PS50109">
    <property type="entry name" value="HIS_KIN"/>
    <property type="match status" value="1"/>
</dbReference>
<name>A0A4V2QEM1_HYDET</name>
<dbReference type="Pfam" id="PF02518">
    <property type="entry name" value="HATPase_c"/>
    <property type="match status" value="1"/>
</dbReference>
<dbReference type="SUPFAM" id="SSF55874">
    <property type="entry name" value="ATPase domain of HSP90 chaperone/DNA topoisomerase II/histidine kinase"/>
    <property type="match status" value="1"/>
</dbReference>
<evidence type="ECO:0000313" key="12">
    <source>
        <dbReference type="EMBL" id="TCL68577.1"/>
    </source>
</evidence>
<keyword evidence="8" id="KW-0175">Coiled coil</keyword>
<dbReference type="PROSITE" id="PS50885">
    <property type="entry name" value="HAMP"/>
    <property type="match status" value="1"/>
</dbReference>
<dbReference type="EC" id="2.7.13.3" evidence="3"/>
<dbReference type="InterPro" id="IPR036097">
    <property type="entry name" value="HisK_dim/P_sf"/>
</dbReference>
<evidence type="ECO:0000256" key="2">
    <source>
        <dbReference type="ARBA" id="ARBA00004370"/>
    </source>
</evidence>
<keyword evidence="5" id="KW-0808">Transferase</keyword>
<proteinExistence type="predicted"/>
<dbReference type="Pfam" id="PF00672">
    <property type="entry name" value="HAMP"/>
    <property type="match status" value="1"/>
</dbReference>
<evidence type="ECO:0000259" key="11">
    <source>
        <dbReference type="PROSITE" id="PS50885"/>
    </source>
</evidence>
<keyword evidence="9" id="KW-0472">Membrane</keyword>
<reference evidence="12 13" key="1">
    <citation type="submission" date="2019-03" db="EMBL/GenBank/DDBJ databases">
        <title>Genomic Encyclopedia of Type Strains, Phase IV (KMG-IV): sequencing the most valuable type-strain genomes for metagenomic binning, comparative biology and taxonomic classification.</title>
        <authorList>
            <person name="Goeker M."/>
        </authorList>
    </citation>
    <scope>NUCLEOTIDE SEQUENCE [LARGE SCALE GENOMIC DNA]</scope>
    <source>
        <strain evidence="12 13">LX-B</strain>
    </source>
</reference>
<dbReference type="Proteomes" id="UP000295008">
    <property type="component" value="Unassembled WGS sequence"/>
</dbReference>
<dbReference type="InterPro" id="IPR003660">
    <property type="entry name" value="HAMP_dom"/>
</dbReference>
<organism evidence="12 13">
    <name type="scientific">Hydrogenispora ethanolica</name>
    <dbReference type="NCBI Taxonomy" id="1082276"/>
    <lineage>
        <taxon>Bacteria</taxon>
        <taxon>Bacillati</taxon>
        <taxon>Bacillota</taxon>
        <taxon>Hydrogenispora</taxon>
    </lineage>
</organism>
<dbReference type="PANTHER" id="PTHR45453:SF1">
    <property type="entry name" value="PHOSPHATE REGULON SENSOR PROTEIN PHOR"/>
    <property type="match status" value="1"/>
</dbReference>
<evidence type="ECO:0000256" key="9">
    <source>
        <dbReference type="SAM" id="Phobius"/>
    </source>
</evidence>
<comment type="caution">
    <text evidence="12">The sequence shown here is derived from an EMBL/GenBank/DDBJ whole genome shotgun (WGS) entry which is preliminary data.</text>
</comment>
<accession>A0A4V2QEM1</accession>
<keyword evidence="13" id="KW-1185">Reference proteome</keyword>
<keyword evidence="7" id="KW-0902">Two-component regulatory system</keyword>
<evidence type="ECO:0000256" key="6">
    <source>
        <dbReference type="ARBA" id="ARBA00022777"/>
    </source>
</evidence>
<dbReference type="SMART" id="SM00388">
    <property type="entry name" value="HisKA"/>
    <property type="match status" value="1"/>
</dbReference>
<dbReference type="GO" id="GO:0016036">
    <property type="term" value="P:cellular response to phosphate starvation"/>
    <property type="evidence" value="ECO:0007669"/>
    <property type="project" value="TreeGrafter"/>
</dbReference>
<evidence type="ECO:0000256" key="7">
    <source>
        <dbReference type="ARBA" id="ARBA00023012"/>
    </source>
</evidence>
<keyword evidence="9" id="KW-1133">Transmembrane helix</keyword>
<dbReference type="GO" id="GO:0004721">
    <property type="term" value="F:phosphoprotein phosphatase activity"/>
    <property type="evidence" value="ECO:0007669"/>
    <property type="project" value="TreeGrafter"/>
</dbReference>
<dbReference type="CDD" id="cd00082">
    <property type="entry name" value="HisKA"/>
    <property type="match status" value="1"/>
</dbReference>
<evidence type="ECO:0000259" key="10">
    <source>
        <dbReference type="PROSITE" id="PS50109"/>
    </source>
</evidence>
<feature type="transmembrane region" description="Helical" evidence="9">
    <location>
        <begin position="12"/>
        <end position="32"/>
    </location>
</feature>
<dbReference type="RefSeq" id="WP_132014563.1">
    <property type="nucleotide sequence ID" value="NZ_SLUN01000013.1"/>
</dbReference>
<dbReference type="Gene3D" id="1.10.287.130">
    <property type="match status" value="1"/>
</dbReference>
<dbReference type="SMART" id="SM00304">
    <property type="entry name" value="HAMP"/>
    <property type="match status" value="1"/>
</dbReference>
<dbReference type="GO" id="GO:0005886">
    <property type="term" value="C:plasma membrane"/>
    <property type="evidence" value="ECO:0007669"/>
    <property type="project" value="TreeGrafter"/>
</dbReference>
<feature type="domain" description="Histidine kinase" evidence="10">
    <location>
        <begin position="269"/>
        <end position="485"/>
    </location>
</feature>
<comment type="catalytic activity">
    <reaction evidence="1">
        <text>ATP + protein L-histidine = ADP + protein N-phospho-L-histidine.</text>
        <dbReference type="EC" id="2.7.13.3"/>
    </reaction>
</comment>
<dbReference type="PROSITE" id="PS51257">
    <property type="entry name" value="PROKAR_LIPOPROTEIN"/>
    <property type="match status" value="1"/>
</dbReference>
<dbReference type="AlphaFoldDB" id="A0A4V2QEM1"/>
<dbReference type="GO" id="GO:0000155">
    <property type="term" value="F:phosphorelay sensor kinase activity"/>
    <property type="evidence" value="ECO:0007669"/>
    <property type="project" value="InterPro"/>
</dbReference>
<feature type="transmembrane region" description="Helical" evidence="9">
    <location>
        <begin position="167"/>
        <end position="186"/>
    </location>
</feature>
<dbReference type="OrthoDB" id="112712at2"/>
<feature type="coiled-coil region" evidence="8">
    <location>
        <begin position="228"/>
        <end position="259"/>
    </location>
</feature>
<keyword evidence="9" id="KW-0812">Transmembrane</keyword>
<protein>
    <recommendedName>
        <fullName evidence="3">histidine kinase</fullName>
        <ecNumber evidence="3">2.7.13.3</ecNumber>
    </recommendedName>
</protein>
<keyword evidence="4" id="KW-0597">Phosphoprotein</keyword>
<dbReference type="FunFam" id="1.10.287.130:FF:000001">
    <property type="entry name" value="Two-component sensor histidine kinase"/>
    <property type="match status" value="1"/>
</dbReference>
<dbReference type="InterPro" id="IPR003661">
    <property type="entry name" value="HisK_dim/P_dom"/>
</dbReference>
<dbReference type="CDD" id="cd06225">
    <property type="entry name" value="HAMP"/>
    <property type="match status" value="1"/>
</dbReference>
<dbReference type="SUPFAM" id="SSF158472">
    <property type="entry name" value="HAMP domain-like"/>
    <property type="match status" value="1"/>
</dbReference>
<dbReference type="Gene3D" id="3.30.565.10">
    <property type="entry name" value="Histidine kinase-like ATPase, C-terminal domain"/>
    <property type="match status" value="1"/>
</dbReference>
<feature type="domain" description="HAMP" evidence="11">
    <location>
        <begin position="188"/>
        <end position="240"/>
    </location>
</feature>
<keyword evidence="6" id="KW-0418">Kinase</keyword>
<dbReference type="SMART" id="SM00387">
    <property type="entry name" value="HATPase_c"/>
    <property type="match status" value="1"/>
</dbReference>
<dbReference type="PANTHER" id="PTHR45453">
    <property type="entry name" value="PHOSPHATE REGULON SENSOR PROTEIN PHOR"/>
    <property type="match status" value="1"/>
</dbReference>
<evidence type="ECO:0000256" key="4">
    <source>
        <dbReference type="ARBA" id="ARBA00022553"/>
    </source>
</evidence>
<dbReference type="Pfam" id="PF00512">
    <property type="entry name" value="HisKA"/>
    <property type="match status" value="1"/>
</dbReference>
<gene>
    <name evidence="12" type="ORF">EDC14_1013119</name>
</gene>
<dbReference type="SUPFAM" id="SSF47384">
    <property type="entry name" value="Homodimeric domain of signal transducing histidine kinase"/>
    <property type="match status" value="1"/>
</dbReference>
<sequence>MKSSIRNQLFWGISSLIAFFVLLSCFLNLNFLDKYYIARKGAALHQEFRYIDRIYQGDFEKIRTQLEKLVQTRGANIVILDPNLAVKYESHPRPPGLPARPMQERPLPRFVTQTEDWSKPAYHIDAPQKGPHTEFLNFTAQLHNGDYLWLGTPLPEIRQSVAISNQFFLLTGILTIIIGGIIVLLYSRRFTRPILELNAIAQNMARLDFTAMYPIKTENEIGELGRSINSLSEQLGKSISELQQANHQLELDNERQRKIDEIRKEFISNVSHELKTPIALIQGYSEGLQLNVADNEEDKNFYCGVIMDEANKMNKLVRNLLDLSEIDSGYLQLDRKVFDLGQLAERVIEKYQLILKEQEIHLEIRRDGEAMVQADMGRIEQVLVNYLNNAVEHIDGERQLAVSVRAEDGRVRAAVFNSGKPIPEADKEKIWISFYKVDQARTRAYGGSGLGLSIVRAILERHHGRFGVCNRSGGVEFWFELEAVRTDETEQG</sequence>
<evidence type="ECO:0000256" key="8">
    <source>
        <dbReference type="SAM" id="Coils"/>
    </source>
</evidence>
<dbReference type="InterPro" id="IPR050351">
    <property type="entry name" value="BphY/WalK/GraS-like"/>
</dbReference>
<dbReference type="InterPro" id="IPR003594">
    <property type="entry name" value="HATPase_dom"/>
</dbReference>
<comment type="subcellular location">
    <subcellularLocation>
        <location evidence="2">Membrane</location>
    </subcellularLocation>
</comment>
<evidence type="ECO:0000256" key="1">
    <source>
        <dbReference type="ARBA" id="ARBA00000085"/>
    </source>
</evidence>
<evidence type="ECO:0000313" key="13">
    <source>
        <dbReference type="Proteomes" id="UP000295008"/>
    </source>
</evidence>
<dbReference type="InterPro" id="IPR036890">
    <property type="entry name" value="HATPase_C_sf"/>
</dbReference>